<dbReference type="EMBL" id="KL142369">
    <property type="protein sequence ID" value="KDR82628.1"/>
    <property type="molecule type" value="Genomic_DNA"/>
</dbReference>
<evidence type="ECO:0000313" key="1">
    <source>
        <dbReference type="EMBL" id="KDR82628.1"/>
    </source>
</evidence>
<sequence length="222" mass="25016">MQSSKLSGTKPGLEVTIPRMRCRKPLSFWYPPPYENWFGGQVSMLRTRVTAGTHELFLTKVLFQWSDYYSTTLGMASLSTQLREARRSPKQTSKATLNSFSLPTENVLPRRNGRTFRTTGFFFQAYLASEDEFKGTAEGRDGQSGIPAKATRSVFRFSECSPRQRICPCPMPLPLPARLPDTHEPQSTNNRATLPSSRSPFRVHPFPVCLCLCLFSLEALPA</sequence>
<dbReference type="Proteomes" id="UP000027222">
    <property type="component" value="Unassembled WGS sequence"/>
</dbReference>
<evidence type="ECO:0000313" key="2">
    <source>
        <dbReference type="Proteomes" id="UP000027222"/>
    </source>
</evidence>
<accession>A0A067TUH1</accession>
<proteinExistence type="predicted"/>
<name>A0A067TUH1_GALM3</name>
<organism evidence="1 2">
    <name type="scientific">Galerina marginata (strain CBS 339.88)</name>
    <dbReference type="NCBI Taxonomy" id="685588"/>
    <lineage>
        <taxon>Eukaryota</taxon>
        <taxon>Fungi</taxon>
        <taxon>Dikarya</taxon>
        <taxon>Basidiomycota</taxon>
        <taxon>Agaricomycotina</taxon>
        <taxon>Agaricomycetes</taxon>
        <taxon>Agaricomycetidae</taxon>
        <taxon>Agaricales</taxon>
        <taxon>Agaricineae</taxon>
        <taxon>Strophariaceae</taxon>
        <taxon>Galerina</taxon>
    </lineage>
</organism>
<dbReference type="AlphaFoldDB" id="A0A067TUH1"/>
<protein>
    <submittedName>
        <fullName evidence="1">Uncharacterized protein</fullName>
    </submittedName>
</protein>
<dbReference type="HOGENOM" id="CLU_1245453_0_0_1"/>
<reference evidence="2" key="1">
    <citation type="journal article" date="2014" name="Proc. Natl. Acad. Sci. U.S.A.">
        <title>Extensive sampling of basidiomycete genomes demonstrates inadequacy of the white-rot/brown-rot paradigm for wood decay fungi.</title>
        <authorList>
            <person name="Riley R."/>
            <person name="Salamov A.A."/>
            <person name="Brown D.W."/>
            <person name="Nagy L.G."/>
            <person name="Floudas D."/>
            <person name="Held B.W."/>
            <person name="Levasseur A."/>
            <person name="Lombard V."/>
            <person name="Morin E."/>
            <person name="Otillar R."/>
            <person name="Lindquist E.A."/>
            <person name="Sun H."/>
            <person name="LaButti K.M."/>
            <person name="Schmutz J."/>
            <person name="Jabbour D."/>
            <person name="Luo H."/>
            <person name="Baker S.E."/>
            <person name="Pisabarro A.G."/>
            <person name="Walton J.D."/>
            <person name="Blanchette R.A."/>
            <person name="Henrissat B."/>
            <person name="Martin F."/>
            <person name="Cullen D."/>
            <person name="Hibbett D.S."/>
            <person name="Grigoriev I.V."/>
        </authorList>
    </citation>
    <scope>NUCLEOTIDE SEQUENCE [LARGE SCALE GENOMIC DNA]</scope>
    <source>
        <strain evidence="2">CBS 339.88</strain>
    </source>
</reference>
<gene>
    <name evidence="1" type="ORF">GALMADRAFT_835908</name>
</gene>
<keyword evidence="2" id="KW-1185">Reference proteome</keyword>